<dbReference type="SUPFAM" id="SSF47598">
    <property type="entry name" value="Ribbon-helix-helix"/>
    <property type="match status" value="1"/>
</dbReference>
<feature type="compositionally biased region" description="Gly residues" evidence="1">
    <location>
        <begin position="238"/>
        <end position="248"/>
    </location>
</feature>
<feature type="compositionally biased region" description="Basic and acidic residues" evidence="1">
    <location>
        <begin position="172"/>
        <end position="184"/>
    </location>
</feature>
<evidence type="ECO:0000256" key="1">
    <source>
        <dbReference type="SAM" id="MobiDB-lite"/>
    </source>
</evidence>
<protein>
    <submittedName>
        <fullName evidence="2">Toxin-antitoxin system HicB family antitoxin</fullName>
    </submittedName>
</protein>
<feature type="compositionally biased region" description="Basic residues" evidence="1">
    <location>
        <begin position="223"/>
        <end position="234"/>
    </location>
</feature>
<comment type="caution">
    <text evidence="2">The sequence shown here is derived from an EMBL/GenBank/DDBJ whole genome shotgun (WGS) entry which is preliminary data.</text>
</comment>
<reference evidence="2 3" key="1">
    <citation type="submission" date="2019-12" db="EMBL/GenBank/DDBJ databases">
        <title>Auraticoccus cholistani sp. nov., an actinomycete isolated from soil of Cholistan desert.</title>
        <authorList>
            <person name="Cheema M.T."/>
        </authorList>
    </citation>
    <scope>NUCLEOTIDE SEQUENCE [LARGE SCALE GENOMIC DNA]</scope>
    <source>
        <strain evidence="2 3">F435</strain>
    </source>
</reference>
<dbReference type="Pfam" id="PF05534">
    <property type="entry name" value="HicB"/>
    <property type="match status" value="1"/>
</dbReference>
<accession>A0A6A9URB2</accession>
<dbReference type="EMBL" id="WPCU01000004">
    <property type="protein sequence ID" value="MVA75283.1"/>
    <property type="molecule type" value="Genomic_DNA"/>
</dbReference>
<dbReference type="InterPro" id="IPR010985">
    <property type="entry name" value="Ribbon_hlx_hlx"/>
</dbReference>
<dbReference type="InterPro" id="IPR008651">
    <property type="entry name" value="Uncharacterised_HicB"/>
</dbReference>
<name>A0A6A9URB2_9ACTN</name>
<dbReference type="AlphaFoldDB" id="A0A6A9URB2"/>
<proteinExistence type="predicted"/>
<organism evidence="2 3">
    <name type="scientific">Auraticoccus cholistanensis</name>
    <dbReference type="NCBI Taxonomy" id="2656650"/>
    <lineage>
        <taxon>Bacteria</taxon>
        <taxon>Bacillati</taxon>
        <taxon>Actinomycetota</taxon>
        <taxon>Actinomycetes</taxon>
        <taxon>Propionibacteriales</taxon>
        <taxon>Propionibacteriaceae</taxon>
        <taxon>Auraticoccus</taxon>
    </lineage>
</organism>
<dbReference type="Proteomes" id="UP000435304">
    <property type="component" value="Unassembled WGS sequence"/>
</dbReference>
<feature type="compositionally biased region" description="Pro residues" evidence="1">
    <location>
        <begin position="203"/>
        <end position="219"/>
    </location>
</feature>
<evidence type="ECO:0000313" key="2">
    <source>
        <dbReference type="EMBL" id="MVA75283.1"/>
    </source>
</evidence>
<keyword evidence="3" id="KW-1185">Reference proteome</keyword>
<sequence length="248" mass="26725">MTSSWCHSDVMNIDSYLESVRTGVRDAAALADDRTRQVADQLSTALESTVRLTLVQALSDAATELSYHLAPSSVALRLDGGEPRFEVTVVDPEEEPTVLAAEEEVEEETEQPGDEPMARISLRLPQSLKERADQLADEQGVSTNVWITQAIMRASRPRGGRGGWGDPGRGGRRGEGEGRPEGGRGRRRHWDGPMADDGSGFGPPVPPVPPDLPFPPGFPFGPRHGHGPRGRGGRRGPESGGNVQGWVR</sequence>
<feature type="region of interest" description="Disordered" evidence="1">
    <location>
        <begin position="152"/>
        <end position="248"/>
    </location>
</feature>
<dbReference type="GO" id="GO:0006355">
    <property type="term" value="P:regulation of DNA-templated transcription"/>
    <property type="evidence" value="ECO:0007669"/>
    <property type="project" value="InterPro"/>
</dbReference>
<evidence type="ECO:0000313" key="3">
    <source>
        <dbReference type="Proteomes" id="UP000435304"/>
    </source>
</evidence>
<gene>
    <name evidence="2" type="ORF">GC722_04455</name>
</gene>